<dbReference type="Proteomes" id="UP000664132">
    <property type="component" value="Unassembled WGS sequence"/>
</dbReference>
<dbReference type="AlphaFoldDB" id="A0A8H7TBW8"/>
<evidence type="ECO:0000313" key="2">
    <source>
        <dbReference type="EMBL" id="KAG4418744.1"/>
    </source>
</evidence>
<organism evidence="2 3">
    <name type="scientific">Cadophora malorum</name>
    <dbReference type="NCBI Taxonomy" id="108018"/>
    <lineage>
        <taxon>Eukaryota</taxon>
        <taxon>Fungi</taxon>
        <taxon>Dikarya</taxon>
        <taxon>Ascomycota</taxon>
        <taxon>Pezizomycotina</taxon>
        <taxon>Leotiomycetes</taxon>
        <taxon>Helotiales</taxon>
        <taxon>Ploettnerulaceae</taxon>
        <taxon>Cadophora</taxon>
    </lineage>
</organism>
<reference evidence="2" key="1">
    <citation type="submission" date="2021-02" db="EMBL/GenBank/DDBJ databases">
        <title>Genome sequence Cadophora malorum strain M34.</title>
        <authorList>
            <person name="Stefanovic E."/>
            <person name="Vu D."/>
            <person name="Scully C."/>
            <person name="Dijksterhuis J."/>
            <person name="Roader J."/>
            <person name="Houbraken J."/>
        </authorList>
    </citation>
    <scope>NUCLEOTIDE SEQUENCE</scope>
    <source>
        <strain evidence="2">M34</strain>
    </source>
</reference>
<sequence length="152" mass="17250">MDAILHIDDASSNSSGVFLDIEPLPPKEHLLPPKTAADINSQMTEIFDALDPEDRRYHHSRLTVNLRQNLLANAKSALHRSRHTSRAKFTLQRGERTTRPVPRWGREQLQPQSGRHGRLVSTILRNTSQTLGERSDRATQNSPSTSWMKHTS</sequence>
<evidence type="ECO:0000256" key="1">
    <source>
        <dbReference type="SAM" id="MobiDB-lite"/>
    </source>
</evidence>
<comment type="caution">
    <text evidence="2">The sequence shown here is derived from an EMBL/GenBank/DDBJ whole genome shotgun (WGS) entry which is preliminary data.</text>
</comment>
<feature type="compositionally biased region" description="Polar residues" evidence="1">
    <location>
        <begin position="123"/>
        <end position="152"/>
    </location>
</feature>
<feature type="region of interest" description="Disordered" evidence="1">
    <location>
        <begin position="79"/>
        <end position="152"/>
    </location>
</feature>
<proteinExistence type="predicted"/>
<accession>A0A8H7TBW8</accession>
<keyword evidence="3" id="KW-1185">Reference proteome</keyword>
<name>A0A8H7TBW8_9HELO</name>
<dbReference type="EMBL" id="JAFJYH010000121">
    <property type="protein sequence ID" value="KAG4418744.1"/>
    <property type="molecule type" value="Genomic_DNA"/>
</dbReference>
<gene>
    <name evidence="2" type="ORF">IFR04_008106</name>
</gene>
<protein>
    <submittedName>
        <fullName evidence="2">Uncharacterized protein</fullName>
    </submittedName>
</protein>
<evidence type="ECO:0000313" key="3">
    <source>
        <dbReference type="Proteomes" id="UP000664132"/>
    </source>
</evidence>